<gene>
    <name evidence="5" type="ORF">BBI08_04115</name>
</gene>
<dbReference type="InterPro" id="IPR057309">
    <property type="entry name" value="PcsB_CC"/>
</dbReference>
<name>A0A1C7DNU7_9BACL</name>
<feature type="domain" description="M23ase beta-sheet core" evidence="3">
    <location>
        <begin position="330"/>
        <end position="424"/>
    </location>
</feature>
<reference evidence="5" key="1">
    <citation type="submission" date="2016-10" db="EMBL/GenBank/DDBJ databases">
        <authorList>
            <person name="de Groot N.N."/>
        </authorList>
    </citation>
    <scope>NUCLEOTIDE SEQUENCE</scope>
    <source>
        <strain evidence="5">DSM 24743</strain>
    </source>
</reference>
<dbReference type="STRING" id="1215089.BBI08_04115"/>
<feature type="coiled-coil region" evidence="2">
    <location>
        <begin position="78"/>
        <end position="126"/>
    </location>
</feature>
<dbReference type="Gene3D" id="6.10.250.3150">
    <property type="match status" value="1"/>
</dbReference>
<sequence length="438" mass="48603">MEGGTNLKTKSKWVVTNISIVLALSMYAPTPNATTLSVLEKKQQETEQNKSELHSGIKEKTNAINTNQITLFEIMEKITELTNKINEMEYYITEIQEEINQRKIEIDEVEASIKAFENKIAERTELLKERARAIQMSGGSIDYIDVLLSANSFIDFIDRFSAVNTLIEADREIMLQQVEDTKLLAKQKTIVESKLVEQKNRQSKLKELNDSIAAQKKEHAEFVVELSAEQQRLAKAKSELENRFEEELELSEKLEKQIIAEQARLAELARKAEEERKRKAAEEERLRLATSNQSTANVANKIENSPLIRPAAGRHTSGFGGRDIGDGAETHLGYDIANATGTSVVAAADGYVSFAGVMGGYGNVVILTHSINGQTHATVYAHLNSINVSISQFVSQGQQVGGMGNTGRSTGTHVHFEVHVGPWNGSRSNAVDPAQYIW</sequence>
<dbReference type="InterPro" id="IPR050570">
    <property type="entry name" value="Cell_wall_metabolism_enzyme"/>
</dbReference>
<dbReference type="InterPro" id="IPR011055">
    <property type="entry name" value="Dup_hybrid_motif"/>
</dbReference>
<dbReference type="Gene3D" id="2.70.70.10">
    <property type="entry name" value="Glucose Permease (Domain IIA)"/>
    <property type="match status" value="1"/>
</dbReference>
<dbReference type="PANTHER" id="PTHR21666">
    <property type="entry name" value="PEPTIDASE-RELATED"/>
    <property type="match status" value="1"/>
</dbReference>
<dbReference type="AlphaFoldDB" id="A0A1C7DNU7"/>
<dbReference type="PANTHER" id="PTHR21666:SF270">
    <property type="entry name" value="MUREIN HYDROLASE ACTIVATOR ENVC"/>
    <property type="match status" value="1"/>
</dbReference>
<feature type="domain" description="Peptidoglycan hydrolase PcsB coiled-coil" evidence="4">
    <location>
        <begin position="113"/>
        <end position="186"/>
    </location>
</feature>
<dbReference type="Pfam" id="PF24568">
    <property type="entry name" value="CC_PcsB"/>
    <property type="match status" value="1"/>
</dbReference>
<dbReference type="KEGG" id="phc:BBI08_04115"/>
<evidence type="ECO:0000256" key="1">
    <source>
        <dbReference type="ARBA" id="ARBA00022729"/>
    </source>
</evidence>
<evidence type="ECO:0000313" key="5">
    <source>
        <dbReference type="EMBL" id="ANU13074.1"/>
    </source>
</evidence>
<keyword evidence="1" id="KW-0732">Signal</keyword>
<evidence type="ECO:0000259" key="4">
    <source>
        <dbReference type="Pfam" id="PF24568"/>
    </source>
</evidence>
<proteinExistence type="predicted"/>
<dbReference type="EMBL" id="CP016537">
    <property type="protein sequence ID" value="ANU13074.1"/>
    <property type="molecule type" value="Genomic_DNA"/>
</dbReference>
<dbReference type="Proteomes" id="UP000092687">
    <property type="component" value="Chromosome"/>
</dbReference>
<evidence type="ECO:0000259" key="3">
    <source>
        <dbReference type="Pfam" id="PF01551"/>
    </source>
</evidence>
<organism evidence="5 6">
    <name type="scientific">Planococcus halocryophilus</name>
    <dbReference type="NCBI Taxonomy" id="1215089"/>
    <lineage>
        <taxon>Bacteria</taxon>
        <taxon>Bacillati</taxon>
        <taxon>Bacillota</taxon>
        <taxon>Bacilli</taxon>
        <taxon>Bacillales</taxon>
        <taxon>Caryophanaceae</taxon>
        <taxon>Planococcus</taxon>
    </lineage>
</organism>
<keyword evidence="6" id="KW-1185">Reference proteome</keyword>
<dbReference type="Pfam" id="PF01551">
    <property type="entry name" value="Peptidase_M23"/>
    <property type="match status" value="1"/>
</dbReference>
<accession>A0A1C7DNU7</accession>
<keyword evidence="2" id="KW-0175">Coiled coil</keyword>
<dbReference type="CDD" id="cd12797">
    <property type="entry name" value="M23_peptidase"/>
    <property type="match status" value="1"/>
</dbReference>
<evidence type="ECO:0000256" key="2">
    <source>
        <dbReference type="SAM" id="Coils"/>
    </source>
</evidence>
<evidence type="ECO:0000313" key="6">
    <source>
        <dbReference type="Proteomes" id="UP000092687"/>
    </source>
</evidence>
<feature type="coiled-coil region" evidence="2">
    <location>
        <begin position="198"/>
        <end position="292"/>
    </location>
</feature>
<dbReference type="SUPFAM" id="SSF51261">
    <property type="entry name" value="Duplicated hybrid motif"/>
    <property type="match status" value="1"/>
</dbReference>
<dbReference type="InterPro" id="IPR016047">
    <property type="entry name" value="M23ase_b-sheet_dom"/>
</dbReference>
<dbReference type="GO" id="GO:0004222">
    <property type="term" value="F:metalloendopeptidase activity"/>
    <property type="evidence" value="ECO:0007669"/>
    <property type="project" value="TreeGrafter"/>
</dbReference>
<protein>
    <submittedName>
        <fullName evidence="5">Peptidase M23</fullName>
    </submittedName>
</protein>